<dbReference type="GO" id="GO:0007062">
    <property type="term" value="P:sister chromatid cohesion"/>
    <property type="evidence" value="ECO:0007669"/>
    <property type="project" value="InterPro"/>
</dbReference>
<dbReference type="Proteomes" id="UP001310890">
    <property type="component" value="Unassembled WGS sequence"/>
</dbReference>
<evidence type="ECO:0000256" key="9">
    <source>
        <dbReference type="ARBA" id="ARBA00023306"/>
    </source>
</evidence>
<feature type="compositionally biased region" description="Low complexity" evidence="12">
    <location>
        <begin position="79"/>
        <end position="99"/>
    </location>
</feature>
<evidence type="ECO:0000313" key="14">
    <source>
        <dbReference type="EMBL" id="KAK5109705.1"/>
    </source>
</evidence>
<dbReference type="InterPro" id="IPR024704">
    <property type="entry name" value="SMC"/>
</dbReference>
<dbReference type="GO" id="GO:0005524">
    <property type="term" value="F:ATP binding"/>
    <property type="evidence" value="ECO:0007669"/>
    <property type="project" value="InterPro"/>
</dbReference>
<gene>
    <name evidence="14" type="ORF">LTR62_006828</name>
</gene>
<evidence type="ECO:0000259" key="13">
    <source>
        <dbReference type="SMART" id="SM00968"/>
    </source>
</evidence>
<keyword evidence="8 10" id="KW-0539">Nucleus</keyword>
<comment type="similarity">
    <text evidence="3">Belongs to the SMC family. SMC1 subfamily.</text>
</comment>
<feature type="region of interest" description="Disordered" evidence="12">
    <location>
        <begin position="78"/>
        <end position="120"/>
    </location>
</feature>
<sequence>MGKLKELQLNNFKSYKGHHVLQFGDSYFTSIIGPNGSGKSNSMDAISFVLGIKSSHLRSTHLKDLVYRGRVLKHSKINADGTATDGDAIGDPNGDAEAGASDEDADAETPKSTQRNDPQTAWVMAVFEDDAGEEQRWKRSITSAGQSEYRINNRVVTAKQYNEALEEENILIKARNFLVFQGDVESIANQNPRDLTRLIEQISGSLEHKAEYERLKAEKEKADEDQQHKLHQRRGINGEIKQYQQQKEELNRYQTLEDEKNAAVVNQILWKLYHFQRTIDDSTEQIQKHKAELKEFRRNVQKYDDRLEEAKREQAKIGRDVSKVERDVKRKEKALEEKENDLVPIDEKLSLTNQKLQQATKSLADIKKDRDQQKAATDKQESDLAKVEKAQQRWNDDWRAQQQQAGRQLSEQDLQEFQRLRGDVYKRSSSEQMKVDKISLQLKTDEETVNSLKSKVESTRAHIDTLESEVSGLSQRKSDVSKTVKATTKEIDVKKKAINALASERERTSQKHRELDEKLYEVLQKLSQAQDFERESRKDAQQRETVAQLKRIFPGVKGMIHQLCKPKQKRYEQAMVTALGREWDSVVVESHKIAQDCMAYLRDQRISQVRFIPLDTIIHQQPNANLRGAHPGMRLAIDTIDFENNVERAMHFVCENAIVTDTMKIAKHLCYERKLEVKAVVLDGTVIHKGGNMTGGQEPSDKKRRFEEAEVDNLRILAEKFRGDIEALPKPHKREAEQEQLQSELSGLEIKLKYGQEELQALERNIASKTKELDHERTQLDEAQPKFDEQSHGLETLRDQLEEYTSSIAEVEDEVFGAFCTRLGYANIRDYEKQHGSLQQEAEEKKQEFKRQIARLQNQKAFETQRLAATEKRLRDAEVKIQRSEDAIAGLQQEKDALGEETDVLDAEIDQLNEQLSALRDQYNERGEKVSEARREVQKRGKSVEKTLKEVAAHEAEVQKAGAGRYGVLKQCKLEGINLPLEEGSQKLDALPAEDAIVADDEDAMEVDGEEGATAAAAANDYGILLDFTDLGDDLKEDPSDDCDVQLTDKIKTLSDELTKMTVNTRSADRLEATSDRLKATERDFTTSRTAAKKASTAFEAIKSTRLSLFQKAFDHIAIQIAPVYRDLTKTTTFPLGGAASLDLEDDEEPYLAGIKYHAMPPLKRFRDMEHLSGGEKTMAALALLFAVHTFAPSPFFVLDEVDAALDNANTWQLAQYVREHAGPGMQFVVISLKTGLFQCSESVVGVMRDQGRNSSRALTLDLRKYQAV</sequence>
<keyword evidence="6" id="KW-0498">Mitosis</keyword>
<feature type="coiled-coil region" evidence="11">
    <location>
        <begin position="745"/>
        <end position="936"/>
    </location>
</feature>
<evidence type="ECO:0000313" key="15">
    <source>
        <dbReference type="Proteomes" id="UP001310890"/>
    </source>
</evidence>
<evidence type="ECO:0000256" key="7">
    <source>
        <dbReference type="ARBA" id="ARBA00023054"/>
    </source>
</evidence>
<feature type="compositionally biased region" description="Polar residues" evidence="12">
    <location>
        <begin position="400"/>
        <end position="410"/>
    </location>
</feature>
<proteinExistence type="inferred from homology"/>
<evidence type="ECO:0000256" key="6">
    <source>
        <dbReference type="ARBA" id="ARBA00022776"/>
    </source>
</evidence>
<dbReference type="Pfam" id="PF02463">
    <property type="entry name" value="SMC_N"/>
    <property type="match status" value="2"/>
</dbReference>
<protein>
    <recommendedName>
        <fullName evidence="10">Structural maintenance of chromosomes protein</fullName>
    </recommendedName>
</protein>
<dbReference type="Gene3D" id="1.20.1060.20">
    <property type="match status" value="1"/>
</dbReference>
<keyword evidence="7 11" id="KW-0175">Coiled coil</keyword>
<evidence type="ECO:0000256" key="8">
    <source>
        <dbReference type="ARBA" id="ARBA00023242"/>
    </source>
</evidence>
<accession>A0AAN7YPQ6</accession>
<dbReference type="InterPro" id="IPR028468">
    <property type="entry name" value="Smc1_ABC"/>
</dbReference>
<evidence type="ECO:0000256" key="2">
    <source>
        <dbReference type="ARBA" id="ARBA00004286"/>
    </source>
</evidence>
<evidence type="ECO:0000256" key="5">
    <source>
        <dbReference type="ARBA" id="ARBA00022618"/>
    </source>
</evidence>
<feature type="compositionally biased region" description="Basic and acidic residues" evidence="12">
    <location>
        <begin position="218"/>
        <end position="228"/>
    </location>
</feature>
<dbReference type="GO" id="GO:0051301">
    <property type="term" value="P:cell division"/>
    <property type="evidence" value="ECO:0007669"/>
    <property type="project" value="UniProtKB-KW"/>
</dbReference>
<dbReference type="InterPro" id="IPR003395">
    <property type="entry name" value="RecF/RecN/SMC_N"/>
</dbReference>
<evidence type="ECO:0000256" key="12">
    <source>
        <dbReference type="SAM" id="MobiDB-lite"/>
    </source>
</evidence>
<evidence type="ECO:0000256" key="10">
    <source>
        <dbReference type="PIRNR" id="PIRNR005719"/>
    </source>
</evidence>
<dbReference type="PANTHER" id="PTHR18937">
    <property type="entry name" value="STRUCTURAL MAINTENANCE OF CHROMOSOMES SMC FAMILY MEMBER"/>
    <property type="match status" value="1"/>
</dbReference>
<feature type="region of interest" description="Disordered" evidence="12">
    <location>
        <begin position="363"/>
        <end position="410"/>
    </location>
</feature>
<dbReference type="GO" id="GO:0016887">
    <property type="term" value="F:ATP hydrolysis activity"/>
    <property type="evidence" value="ECO:0007669"/>
    <property type="project" value="InterPro"/>
</dbReference>
<dbReference type="EMBL" id="JAVRRL010000060">
    <property type="protein sequence ID" value="KAK5109705.1"/>
    <property type="molecule type" value="Genomic_DNA"/>
</dbReference>
<dbReference type="InterPro" id="IPR010935">
    <property type="entry name" value="SMC_hinge"/>
</dbReference>
<feature type="compositionally biased region" description="Basic and acidic residues" evidence="12">
    <location>
        <begin position="364"/>
        <end position="399"/>
    </location>
</feature>
<dbReference type="CDD" id="cd03275">
    <property type="entry name" value="ABC_SMC1_euk"/>
    <property type="match status" value="1"/>
</dbReference>
<keyword evidence="4" id="KW-0158">Chromosome</keyword>
<dbReference type="SUPFAM" id="SSF57997">
    <property type="entry name" value="Tropomyosin"/>
    <property type="match status" value="1"/>
</dbReference>
<dbReference type="SMART" id="SM00968">
    <property type="entry name" value="SMC_hinge"/>
    <property type="match status" value="1"/>
</dbReference>
<dbReference type="GO" id="GO:0003677">
    <property type="term" value="F:DNA binding"/>
    <property type="evidence" value="ECO:0007669"/>
    <property type="project" value="TreeGrafter"/>
</dbReference>
<dbReference type="Gene3D" id="3.40.50.300">
    <property type="entry name" value="P-loop containing nucleotide triphosphate hydrolases"/>
    <property type="match status" value="2"/>
</dbReference>
<evidence type="ECO:0000256" key="11">
    <source>
        <dbReference type="SAM" id="Coils"/>
    </source>
</evidence>
<feature type="domain" description="SMC hinge" evidence="13">
    <location>
        <begin position="554"/>
        <end position="670"/>
    </location>
</feature>
<dbReference type="GO" id="GO:0008278">
    <property type="term" value="C:cohesin complex"/>
    <property type="evidence" value="ECO:0007669"/>
    <property type="project" value="InterPro"/>
</dbReference>
<keyword evidence="5" id="KW-0132">Cell division</keyword>
<name>A0AAN7YPQ6_9PEZI</name>
<evidence type="ECO:0000256" key="4">
    <source>
        <dbReference type="ARBA" id="ARBA00022454"/>
    </source>
</evidence>
<feature type="coiled-coil region" evidence="11">
    <location>
        <begin position="449"/>
        <end position="518"/>
    </location>
</feature>
<reference evidence="14" key="1">
    <citation type="submission" date="2023-08" db="EMBL/GenBank/DDBJ databases">
        <title>Black Yeasts Isolated from many extreme environments.</title>
        <authorList>
            <person name="Coleine C."/>
            <person name="Stajich J.E."/>
            <person name="Selbmann L."/>
        </authorList>
    </citation>
    <scope>NUCLEOTIDE SEQUENCE</scope>
    <source>
        <strain evidence="14">CCFEE 5401</strain>
    </source>
</reference>
<dbReference type="PANTHER" id="PTHR18937:SF12">
    <property type="entry name" value="STRUCTURAL MAINTENANCE OF CHROMOSOMES PROTEIN"/>
    <property type="match status" value="1"/>
</dbReference>
<dbReference type="AlphaFoldDB" id="A0AAN7YPQ6"/>
<evidence type="ECO:0000256" key="1">
    <source>
        <dbReference type="ARBA" id="ARBA00004123"/>
    </source>
</evidence>
<feature type="compositionally biased region" description="Polar residues" evidence="12">
    <location>
        <begin position="110"/>
        <end position="119"/>
    </location>
</feature>
<keyword evidence="9" id="KW-0131">Cell cycle</keyword>
<dbReference type="InterPro" id="IPR027417">
    <property type="entry name" value="P-loop_NTPase"/>
</dbReference>
<dbReference type="Pfam" id="PF06470">
    <property type="entry name" value="SMC_hinge"/>
    <property type="match status" value="1"/>
</dbReference>
<dbReference type="SUPFAM" id="SSF52540">
    <property type="entry name" value="P-loop containing nucleoside triphosphate hydrolases"/>
    <property type="match status" value="1"/>
</dbReference>
<dbReference type="SUPFAM" id="SSF75553">
    <property type="entry name" value="Smc hinge domain"/>
    <property type="match status" value="1"/>
</dbReference>
<comment type="caution">
    <text evidence="14">The sequence shown here is derived from an EMBL/GenBank/DDBJ whole genome shotgun (WGS) entry which is preliminary data.</text>
</comment>
<dbReference type="InterPro" id="IPR036277">
    <property type="entry name" value="SMC_hinge_sf"/>
</dbReference>
<organism evidence="14 15">
    <name type="scientific">Meristemomyces frigidus</name>
    <dbReference type="NCBI Taxonomy" id="1508187"/>
    <lineage>
        <taxon>Eukaryota</taxon>
        <taxon>Fungi</taxon>
        <taxon>Dikarya</taxon>
        <taxon>Ascomycota</taxon>
        <taxon>Pezizomycotina</taxon>
        <taxon>Dothideomycetes</taxon>
        <taxon>Dothideomycetidae</taxon>
        <taxon>Mycosphaerellales</taxon>
        <taxon>Teratosphaeriaceae</taxon>
        <taxon>Meristemomyces</taxon>
    </lineage>
</organism>
<feature type="region of interest" description="Disordered" evidence="12">
    <location>
        <begin position="218"/>
        <end position="237"/>
    </location>
</feature>
<comment type="subcellular location">
    <subcellularLocation>
        <location evidence="2">Chromosome</location>
    </subcellularLocation>
    <subcellularLocation>
        <location evidence="1 10">Nucleus</location>
    </subcellularLocation>
</comment>
<dbReference type="Gene3D" id="3.30.70.1620">
    <property type="match status" value="1"/>
</dbReference>
<evidence type="ECO:0000256" key="3">
    <source>
        <dbReference type="ARBA" id="ARBA00005597"/>
    </source>
</evidence>
<dbReference type="GO" id="GO:0005634">
    <property type="term" value="C:nucleus"/>
    <property type="evidence" value="ECO:0007669"/>
    <property type="project" value="UniProtKB-SubCell"/>
</dbReference>
<feature type="region of interest" description="Disordered" evidence="12">
    <location>
        <begin position="315"/>
        <end position="337"/>
    </location>
</feature>
<dbReference type="PIRSF" id="PIRSF005719">
    <property type="entry name" value="SMC"/>
    <property type="match status" value="1"/>
</dbReference>